<keyword evidence="9" id="KW-1185">Reference proteome</keyword>
<dbReference type="KEGG" id="csto:CGC58_00630"/>
<dbReference type="InterPro" id="IPR007829">
    <property type="entry name" value="TM2"/>
</dbReference>
<dbReference type="AlphaFoldDB" id="A0A250FT84"/>
<comment type="subcellular location">
    <subcellularLocation>
        <location evidence="1">Membrane</location>
        <topology evidence="1">Multi-pass membrane protein</topology>
    </subcellularLocation>
</comment>
<accession>A0A250FT84</accession>
<protein>
    <submittedName>
        <fullName evidence="7">TM2 domain-containing protein</fullName>
    </submittedName>
</protein>
<evidence type="ECO:0000313" key="8">
    <source>
        <dbReference type="Proteomes" id="UP000217348"/>
    </source>
</evidence>
<evidence type="ECO:0000256" key="1">
    <source>
        <dbReference type="ARBA" id="ARBA00004141"/>
    </source>
</evidence>
<evidence type="ECO:0000256" key="2">
    <source>
        <dbReference type="ARBA" id="ARBA00022692"/>
    </source>
</evidence>
<evidence type="ECO:0000313" key="9">
    <source>
        <dbReference type="Proteomes" id="UP001622370"/>
    </source>
</evidence>
<keyword evidence="3" id="KW-1133">Transmembrane helix</keyword>
<sequence length="112" mass="12635">MDAQKVDMFIITNAKFFKSELVPQIRQRLLELDDSHWVALQSLQLKDPTTSLIISFFVGQLGIDRFYIGDTGLGIAKLLTCGGLGIWTIVDWFLIMDATRDKNAEILQAALF</sequence>
<evidence type="ECO:0000256" key="4">
    <source>
        <dbReference type="ARBA" id="ARBA00023136"/>
    </source>
</evidence>
<evidence type="ECO:0000313" key="7">
    <source>
        <dbReference type="EMBL" id="MFK8292643.1"/>
    </source>
</evidence>
<feature type="domain" description="TM2" evidence="5">
    <location>
        <begin position="46"/>
        <end position="93"/>
    </location>
</feature>
<dbReference type="PANTHER" id="PTHR21016:SF25">
    <property type="entry name" value="TM2 DOMAIN-CONTAINING PROTEIN DDB_G0277895-RELATED"/>
    <property type="match status" value="1"/>
</dbReference>
<dbReference type="Pfam" id="PF05154">
    <property type="entry name" value="TM2"/>
    <property type="match status" value="1"/>
</dbReference>
<dbReference type="EMBL" id="CP022387">
    <property type="protein sequence ID" value="ATA88369.1"/>
    <property type="molecule type" value="Genomic_DNA"/>
</dbReference>
<evidence type="ECO:0000256" key="3">
    <source>
        <dbReference type="ARBA" id="ARBA00022989"/>
    </source>
</evidence>
<evidence type="ECO:0000313" key="6">
    <source>
        <dbReference type="EMBL" id="ATA88369.1"/>
    </source>
</evidence>
<reference evidence="6" key="2">
    <citation type="journal article" date="2017" name="Genome Announc.">
        <title>Twelve Complete Reference Genomes of Clinical Isolates in the Capnocytophaga Genus.</title>
        <authorList>
            <person name="Villarma A."/>
            <person name="Gulvik C.A."/>
            <person name="Rowe L.A."/>
            <person name="Sheth M."/>
            <person name="Juieng P."/>
            <person name="Nicholson A.C."/>
            <person name="Loparev V.N."/>
            <person name="McQuiston J.R."/>
        </authorList>
    </citation>
    <scope>NUCLEOTIDE SEQUENCE</scope>
    <source>
        <strain evidence="6">H2177</strain>
    </source>
</reference>
<keyword evidence="4" id="KW-0472">Membrane</keyword>
<dbReference type="Proteomes" id="UP000217348">
    <property type="component" value="Chromosome"/>
</dbReference>
<dbReference type="RefSeq" id="WP_095894647.1">
    <property type="nucleotide sequence ID" value="NZ_BOPJ01000002.1"/>
</dbReference>
<organism evidence="6 8">
    <name type="scientific">Capnocytophaga stomatis</name>
    <dbReference type="NCBI Taxonomy" id="1848904"/>
    <lineage>
        <taxon>Bacteria</taxon>
        <taxon>Pseudomonadati</taxon>
        <taxon>Bacteroidota</taxon>
        <taxon>Flavobacteriia</taxon>
        <taxon>Flavobacteriales</taxon>
        <taxon>Flavobacteriaceae</taxon>
        <taxon>Capnocytophaga</taxon>
    </lineage>
</organism>
<gene>
    <name evidence="7" type="ORF">ACI76L_02500</name>
    <name evidence="6" type="ORF">CGC58_00630</name>
</gene>
<proteinExistence type="predicted"/>
<name>A0A250FT84_9FLAO</name>
<reference evidence="7" key="4">
    <citation type="submission" date="2024-10" db="EMBL/GenBank/DDBJ databases">
        <authorList>
            <person name="Bergman P."/>
            <person name="Andersson A.F."/>
            <person name="Zangenah S."/>
            <person name="Abbasi N."/>
        </authorList>
    </citation>
    <scope>NUCLEOTIDE SEQUENCE</scope>
    <source>
        <strain evidence="7">W5</strain>
    </source>
</reference>
<dbReference type="PANTHER" id="PTHR21016">
    <property type="entry name" value="BETA-AMYLOID BINDING PROTEIN-RELATED"/>
    <property type="match status" value="1"/>
</dbReference>
<dbReference type="GO" id="GO:0016020">
    <property type="term" value="C:membrane"/>
    <property type="evidence" value="ECO:0007669"/>
    <property type="project" value="UniProtKB-SubCell"/>
</dbReference>
<dbReference type="Proteomes" id="UP001622370">
    <property type="component" value="Unassembled WGS sequence"/>
</dbReference>
<keyword evidence="2" id="KW-0812">Transmembrane</keyword>
<dbReference type="InterPro" id="IPR050932">
    <property type="entry name" value="TM2D1-3-like"/>
</dbReference>
<reference evidence="8" key="3">
    <citation type="submission" date="2017-06" db="EMBL/GenBank/DDBJ databases">
        <title>Capnocytophaga spp. assemblies.</title>
        <authorList>
            <person name="Gulvik C.A."/>
        </authorList>
    </citation>
    <scope>NUCLEOTIDE SEQUENCE [LARGE SCALE GENOMIC DNA]</scope>
    <source>
        <strain evidence="8">H2177</strain>
    </source>
</reference>
<reference evidence="7 9" key="1">
    <citation type="journal article" date="2016" name="Sci. Rep.">
        <title>Whole genome sequencing identifies a novel species of the genus Capnocytophaga isolated from dog and cat bite wounds in humans.</title>
        <authorList>
            <person name="Zangenah S."/>
            <person name="Abbasi N."/>
            <person name="Andersson A.F."/>
            <person name="Bergman P."/>
        </authorList>
    </citation>
    <scope>NUCLEOTIDE SEQUENCE [LARGE SCALE GENOMIC DNA]</scope>
    <source>
        <strain evidence="7 9">W5</strain>
    </source>
</reference>
<dbReference type="EMBL" id="JBJGWJ010000001">
    <property type="protein sequence ID" value="MFK8292643.1"/>
    <property type="molecule type" value="Genomic_DNA"/>
</dbReference>
<evidence type="ECO:0000259" key="5">
    <source>
        <dbReference type="Pfam" id="PF05154"/>
    </source>
</evidence>
<dbReference type="OrthoDB" id="9816361at2"/>